<dbReference type="CDD" id="cd09279">
    <property type="entry name" value="RNase_HI_like"/>
    <property type="match status" value="1"/>
</dbReference>
<dbReference type="PROSITE" id="PS50994">
    <property type="entry name" value="INTEGRASE"/>
    <property type="match status" value="1"/>
</dbReference>
<dbReference type="AlphaFoldDB" id="Q2QUU8"/>
<sequence length="861" mass="98052">MHQCLIQWQCDKIEIVPADSQLKIESPNYYFEGVVEGSNVYNKDTVDDLDDKQGQDFMSADDLEEIDIGPGDRPRLTFISKNLSPEFRIKLIELLKEYRDCFAWEYYEMPGLSRSIVEHRLPIKPGIRPYQQPPRRCKADMLEAVKAEWVSNIVPVMKKNGKVRATLKDEYPMPVAEQLVDAASGHKILSFMDGNAGYNQIFMAEEDIHKTAFRCPGAIGLLEWVVMTFGLKSAGVTYQRAMNYIFHDLIGWLFEVYIDDVVVKSKEIDNHIADLRKDFERTRKYGLNMNPTKCAFGVSAGQILGFLVHEWGIEVTQRSVNAIQKIQPSEDKKKLIDSELEGKERAVFFLSCQLLDAETSECTVICKADVVKYMLSAPILKGRVGKWIFALTEFDLRYESPKAVKGQAIADFIVDHRDDSIGSVDIVPWTLFFDGSVCTHGCGIGLVIISPRGASFEFAYTIMPYATNNQAEYEAVLKGLQWLKEVEPDAIEIMGDSLLVISQLAGEYECKNDTLMVYNEKCRRVFLADNIGSCFRYYKGCQDCQKFGAIQKAPASAMNPIIKPWPFRGWGMDMIGQINPPSSMGHKFILVATDYFTKWVEAIPLKKVDSGDAIQFVKEHIIYRFGIPQTIMTDQGSIFVSDEFVQFPDSMGIKLLNSSPYYAQANGQAKASNKSLIKLIKRKISDYPRQWHTRLAEALWSYRMACHGSSQVPPYKLVYGHEVVLPREIRIGLRRADLQDKLTADEYYNLMADEREDLVQSRLRALAKVTRDKERVARHYNKKVVPKSFSEGELARKLILLIGTRDNKFGKWSPNWEGPFQILKVVSKGAYMLQGLDGKVYGQALNGKYLKKYYPRVWVNS</sequence>
<dbReference type="InterPro" id="IPR000477">
    <property type="entry name" value="RT_dom"/>
</dbReference>
<dbReference type="InterPro" id="IPR012337">
    <property type="entry name" value="RNaseH-like_sf"/>
</dbReference>
<dbReference type="InterPro" id="IPR002156">
    <property type="entry name" value="RNaseH_domain"/>
</dbReference>
<protein>
    <submittedName>
        <fullName evidence="2">Retrotransposon protein, putative, unclassified</fullName>
    </submittedName>
</protein>
<reference evidence="2" key="3">
    <citation type="submission" date="2006-01" db="EMBL/GenBank/DDBJ databases">
        <authorList>
            <person name="Buell R."/>
        </authorList>
    </citation>
    <scope>NUCLEOTIDE SEQUENCE</scope>
</reference>
<dbReference type="InterPro" id="IPR043502">
    <property type="entry name" value="DNA/RNA_pol_sf"/>
</dbReference>
<dbReference type="InterPro" id="IPR050951">
    <property type="entry name" value="Retrovirus_Pol_polyprotein"/>
</dbReference>
<dbReference type="InterPro" id="IPR043128">
    <property type="entry name" value="Rev_trsase/Diguanyl_cyclase"/>
</dbReference>
<proteinExistence type="predicted"/>
<dbReference type="SUPFAM" id="SSF53098">
    <property type="entry name" value="Ribonuclease H-like"/>
    <property type="match status" value="2"/>
</dbReference>
<dbReference type="Gene3D" id="3.30.70.270">
    <property type="match status" value="1"/>
</dbReference>
<dbReference type="PANTHER" id="PTHR37984">
    <property type="entry name" value="PROTEIN CBG26694"/>
    <property type="match status" value="1"/>
</dbReference>
<dbReference type="InterPro" id="IPR036397">
    <property type="entry name" value="RNaseH_sf"/>
</dbReference>
<dbReference type="GO" id="GO:0004523">
    <property type="term" value="F:RNA-DNA hybrid ribonuclease activity"/>
    <property type="evidence" value="ECO:0007669"/>
    <property type="project" value="InterPro"/>
</dbReference>
<dbReference type="Gene3D" id="3.30.420.10">
    <property type="entry name" value="Ribonuclease H-like superfamily/Ribonuclease H"/>
    <property type="match status" value="2"/>
</dbReference>
<dbReference type="PANTHER" id="PTHR37984:SF5">
    <property type="entry name" value="PROTEIN NYNRIN-LIKE"/>
    <property type="match status" value="1"/>
</dbReference>
<reference evidence="2" key="1">
    <citation type="journal article" date="2005" name="BMC Biol.">
        <title>The sequence of rice chromosomes 11 and 12, rich in disease resistance genes and recent gene duplications.</title>
        <authorList>
            <consortium name="The rice chromosomes 11 and 12 sequencing consortia"/>
        </authorList>
    </citation>
    <scope>NUCLEOTIDE SEQUENCE [LARGE SCALE GENOMIC DNA]</scope>
</reference>
<dbReference type="Gene3D" id="3.10.10.10">
    <property type="entry name" value="HIV Type 1 Reverse Transcriptase, subunit A, domain 1"/>
    <property type="match status" value="1"/>
</dbReference>
<organism evidence="2">
    <name type="scientific">Oryza sativa subsp. japonica</name>
    <name type="common">Rice</name>
    <dbReference type="NCBI Taxonomy" id="39947"/>
    <lineage>
        <taxon>Eukaryota</taxon>
        <taxon>Viridiplantae</taxon>
        <taxon>Streptophyta</taxon>
        <taxon>Embryophyta</taxon>
        <taxon>Tracheophyta</taxon>
        <taxon>Spermatophyta</taxon>
        <taxon>Magnoliopsida</taxon>
        <taxon>Liliopsida</taxon>
        <taxon>Poales</taxon>
        <taxon>Poaceae</taxon>
        <taxon>BOP clade</taxon>
        <taxon>Oryzoideae</taxon>
        <taxon>Oryzeae</taxon>
        <taxon>Oryzinae</taxon>
        <taxon>Oryza</taxon>
        <taxon>Oryza sativa</taxon>
    </lineage>
</organism>
<dbReference type="InterPro" id="IPR001584">
    <property type="entry name" value="Integrase_cat-core"/>
</dbReference>
<dbReference type="GO" id="GO:0003676">
    <property type="term" value="F:nucleic acid binding"/>
    <property type="evidence" value="ECO:0007669"/>
    <property type="project" value="InterPro"/>
</dbReference>
<dbReference type="Pfam" id="PF00078">
    <property type="entry name" value="RVT_1"/>
    <property type="match status" value="1"/>
</dbReference>
<gene>
    <name evidence="2" type="ordered locus">LOC_Os12g15030</name>
</gene>
<dbReference type="EMBL" id="DP000011">
    <property type="protein sequence ID" value="ABA96933.1"/>
    <property type="molecule type" value="Genomic_DNA"/>
</dbReference>
<name>Q2QUU8_ORYSJ</name>
<dbReference type="SUPFAM" id="SSF56672">
    <property type="entry name" value="DNA/RNA polymerases"/>
    <property type="match status" value="1"/>
</dbReference>
<evidence type="ECO:0000313" key="2">
    <source>
        <dbReference type="EMBL" id="ABA96933.1"/>
    </source>
</evidence>
<accession>Q2QUU8</accession>
<feature type="domain" description="Integrase catalytic" evidence="1">
    <location>
        <begin position="562"/>
        <end position="722"/>
    </location>
</feature>
<reference evidence="2" key="2">
    <citation type="submission" date="2005-04" db="EMBL/GenBank/DDBJ databases">
        <authorList>
            <person name="Buell C.R."/>
            <person name="Wing R.A."/>
            <person name="McCombie W.A."/>
            <person name="Ouyang S."/>
        </authorList>
    </citation>
    <scope>NUCLEOTIDE SEQUENCE</scope>
</reference>
<evidence type="ECO:0000259" key="1">
    <source>
        <dbReference type="PROSITE" id="PS50994"/>
    </source>
</evidence>
<dbReference type="Pfam" id="PF00665">
    <property type="entry name" value="rve"/>
    <property type="match status" value="1"/>
</dbReference>
<dbReference type="Pfam" id="PF13456">
    <property type="entry name" value="RVT_3"/>
    <property type="match status" value="1"/>
</dbReference>
<dbReference type="CDD" id="cd01647">
    <property type="entry name" value="RT_LTR"/>
    <property type="match status" value="1"/>
</dbReference>
<dbReference type="GO" id="GO:0015074">
    <property type="term" value="P:DNA integration"/>
    <property type="evidence" value="ECO:0007669"/>
    <property type="project" value="InterPro"/>
</dbReference>